<dbReference type="Pfam" id="PF14432">
    <property type="entry name" value="DYW_deaminase"/>
    <property type="match status" value="1"/>
</dbReference>
<sequence length="900" mass="100165">MASYTQTPLSLISVPSSLPCLSVFQTTTTIHKPSASPPQPLVSTYFPKQQPIISRSLSGASWVDSIRSKTSSNQFQEAVSTYMDMILSGVSPDNFAFPAVLKAVAGLQDLGLGKQFHAHVIKSGYESSSVTIANALVNMYGKCGNLGDVNKVFDGIAERDQVSWNSMINALCRFEEWELALEAFRFMLSENFGPNSFTLVSIALASSNLPKREGLRLGKQAHAYCFRNGHWRTFTNNALMAMYAKHGRVNDAIALFELFEDRDLVSWNTMISLLSQNERFQEALAFLELMVLEGVKPDGVTFASVLPTCSFFEMLSTGKEIHAHALKNGYLIENSFVGSALVDMYCNCGQVDSGQRVFDSILVRKTGLWNAMLTGYAQHEHHDKALMLFLEMEAAEGLFPNETTMASVVPACVHSESFSDKEGIHGYVIKRGLERDIYVQNALMDMYSRMGKMEISRTIFDSMEVRDVVSWNTMITSYVLCGRSDDALLLLRQMQRIDEDGEENNSHDDDNDNKNASFKPNSITLMTVLPACASLAALTKGKEIHAYAIRNALASDVTVGSALVDMYGKSGCLNLSQRVFNRMPTRNSITWNSILMAYGMHGKGDEALKLFKNMVAQGENGGEVKPTAVTFIAIFAACSHSGMLDEGLSFFHRMKDDYGIEPTPEHYACIVDLLGRAGRVVEAYEIINTMPSDFDKAGAWSSLLGVCRIHQNVEIGEIAAKNILQLQPNVASHYVLLSNIYSSAGLWEKAMNVRRKMKDLGIRKEPGFSWIEYGDEVQKFLAGDSSHPQSEKLYDFLDTLSERMKKEGYVPDTSCVLHDINEEEKETLLCGHSEKLAIAFGILNTPPGTTIRVTKNLRVCDDCHSATKYISKIVNREIILRDVRRFHHFRNGICSCGDYW</sequence>
<dbReference type="FunFam" id="1.25.40.10:FF:002471">
    <property type="entry name" value="Pentatricopeptide repeat-containing protein chloroplastic"/>
    <property type="match status" value="1"/>
</dbReference>
<dbReference type="GO" id="GO:0003723">
    <property type="term" value="F:RNA binding"/>
    <property type="evidence" value="ECO:0007669"/>
    <property type="project" value="InterPro"/>
</dbReference>
<organism evidence="5">
    <name type="scientific">Rhizophora mucronata</name>
    <name type="common">Asiatic mangrove</name>
    <dbReference type="NCBI Taxonomy" id="61149"/>
    <lineage>
        <taxon>Eukaryota</taxon>
        <taxon>Viridiplantae</taxon>
        <taxon>Streptophyta</taxon>
        <taxon>Embryophyta</taxon>
        <taxon>Tracheophyta</taxon>
        <taxon>Spermatophyta</taxon>
        <taxon>Magnoliopsida</taxon>
        <taxon>eudicotyledons</taxon>
        <taxon>Gunneridae</taxon>
        <taxon>Pentapetalae</taxon>
        <taxon>rosids</taxon>
        <taxon>fabids</taxon>
        <taxon>Malpighiales</taxon>
        <taxon>Rhizophoraceae</taxon>
        <taxon>Rhizophora</taxon>
    </lineage>
</organism>
<evidence type="ECO:0000259" key="4">
    <source>
        <dbReference type="Pfam" id="PF14432"/>
    </source>
</evidence>
<dbReference type="Gene3D" id="1.25.40.10">
    <property type="entry name" value="Tetratricopeptide repeat domain"/>
    <property type="match status" value="6"/>
</dbReference>
<dbReference type="InterPro" id="IPR032867">
    <property type="entry name" value="DYW_dom"/>
</dbReference>
<dbReference type="Pfam" id="PF20431">
    <property type="entry name" value="E_motif"/>
    <property type="match status" value="1"/>
</dbReference>
<proteinExistence type="inferred from homology"/>
<keyword evidence="2" id="KW-0677">Repeat</keyword>
<dbReference type="GO" id="GO:0009451">
    <property type="term" value="P:RNA modification"/>
    <property type="evidence" value="ECO:0007669"/>
    <property type="project" value="InterPro"/>
</dbReference>
<accession>A0A2P2IVB0</accession>
<comment type="similarity">
    <text evidence="1">Belongs to the PPR family. PCMP-H subfamily.</text>
</comment>
<dbReference type="Pfam" id="PF01535">
    <property type="entry name" value="PPR"/>
    <property type="match status" value="8"/>
</dbReference>
<dbReference type="PANTHER" id="PTHR24015">
    <property type="entry name" value="OS07G0578800 PROTEIN-RELATED"/>
    <property type="match status" value="1"/>
</dbReference>
<feature type="repeat" description="PPR" evidence="3">
    <location>
        <begin position="587"/>
        <end position="621"/>
    </location>
</feature>
<dbReference type="SUPFAM" id="SSF48452">
    <property type="entry name" value="TPR-like"/>
    <property type="match status" value="1"/>
</dbReference>
<evidence type="ECO:0000256" key="1">
    <source>
        <dbReference type="ARBA" id="ARBA00006643"/>
    </source>
</evidence>
<dbReference type="PANTHER" id="PTHR24015:SF1892">
    <property type="entry name" value="OS04G0118700 PROTEIN"/>
    <property type="match status" value="1"/>
</dbReference>
<dbReference type="InterPro" id="IPR046960">
    <property type="entry name" value="PPR_At4g14850-like_plant"/>
</dbReference>
<dbReference type="PROSITE" id="PS51375">
    <property type="entry name" value="PPR"/>
    <property type="match status" value="4"/>
</dbReference>
<reference evidence="5" key="1">
    <citation type="submission" date="2018-02" db="EMBL/GenBank/DDBJ databases">
        <title>Rhizophora mucronata_Transcriptome.</title>
        <authorList>
            <person name="Meera S.P."/>
            <person name="Sreeshan A."/>
            <person name="Augustine A."/>
        </authorList>
    </citation>
    <scope>NUCLEOTIDE SEQUENCE</scope>
    <source>
        <tissue evidence="5">Leaf</tissue>
    </source>
</reference>
<dbReference type="NCBIfam" id="TIGR00756">
    <property type="entry name" value="PPR"/>
    <property type="match status" value="7"/>
</dbReference>
<dbReference type="FunFam" id="1.25.40.10:FF:000733">
    <property type="entry name" value="Pentatricopeptide repeat-containing protein, chloroplastic"/>
    <property type="match status" value="1"/>
</dbReference>
<dbReference type="InterPro" id="IPR011990">
    <property type="entry name" value="TPR-like_helical_dom_sf"/>
</dbReference>
<protein>
    <submittedName>
        <fullName evidence="5">Pentatricopeptide repeat-containing protein At3g57430ic</fullName>
    </submittedName>
</protein>
<dbReference type="InterPro" id="IPR002885">
    <property type="entry name" value="PPR_rpt"/>
</dbReference>
<dbReference type="AlphaFoldDB" id="A0A2P2IVB0"/>
<feature type="domain" description="DYW" evidence="4">
    <location>
        <begin position="808"/>
        <end position="900"/>
    </location>
</feature>
<dbReference type="Pfam" id="PF13041">
    <property type="entry name" value="PPR_2"/>
    <property type="match status" value="2"/>
</dbReference>
<dbReference type="GO" id="GO:0008270">
    <property type="term" value="F:zinc ion binding"/>
    <property type="evidence" value="ECO:0007669"/>
    <property type="project" value="InterPro"/>
</dbReference>
<dbReference type="FunFam" id="1.25.40.10:FF:000361">
    <property type="entry name" value="Pentatricopeptide repeat-containing protein chloroplastic"/>
    <property type="match status" value="1"/>
</dbReference>
<name>A0A2P2IVB0_RHIMU</name>
<feature type="repeat" description="PPR" evidence="3">
    <location>
        <begin position="160"/>
        <end position="194"/>
    </location>
</feature>
<dbReference type="FunFam" id="1.25.40.10:FF:000343">
    <property type="entry name" value="Pentatricopeptide repeat-containing protein At3g58590"/>
    <property type="match status" value="1"/>
</dbReference>
<evidence type="ECO:0000256" key="2">
    <source>
        <dbReference type="ARBA" id="ARBA00022737"/>
    </source>
</evidence>
<dbReference type="InterPro" id="IPR046848">
    <property type="entry name" value="E_motif"/>
</dbReference>
<evidence type="ECO:0000313" key="5">
    <source>
        <dbReference type="EMBL" id="MBW85164.1"/>
    </source>
</evidence>
<evidence type="ECO:0000256" key="3">
    <source>
        <dbReference type="PROSITE-ProRule" id="PRU00708"/>
    </source>
</evidence>
<feature type="repeat" description="PPR" evidence="3">
    <location>
        <begin position="467"/>
        <end position="497"/>
    </location>
</feature>
<dbReference type="EMBL" id="GGEC01004680">
    <property type="protein sequence ID" value="MBW85163.1"/>
    <property type="molecule type" value="Transcribed_RNA"/>
</dbReference>
<dbReference type="EMBL" id="GGEC01004681">
    <property type="protein sequence ID" value="MBW85164.1"/>
    <property type="molecule type" value="Transcribed_RNA"/>
</dbReference>
<dbReference type="FunFam" id="1.25.40.10:FF:001359">
    <property type="entry name" value="Pentatricopeptide repeat-containing protein At3g57430, chloroplastic"/>
    <property type="match status" value="1"/>
</dbReference>
<feature type="repeat" description="PPR" evidence="3">
    <location>
        <begin position="263"/>
        <end position="297"/>
    </location>
</feature>